<reference evidence="13" key="1">
    <citation type="submission" date="2021-07" db="EMBL/GenBank/DDBJ databases">
        <authorList>
            <person name="Durling M."/>
        </authorList>
    </citation>
    <scope>NUCLEOTIDE SEQUENCE</scope>
</reference>
<evidence type="ECO:0000256" key="4">
    <source>
        <dbReference type="ARBA" id="ARBA00022438"/>
    </source>
</evidence>
<feature type="domain" description="Peptidase M28" evidence="12">
    <location>
        <begin position="234"/>
        <end position="449"/>
    </location>
</feature>
<evidence type="ECO:0000256" key="6">
    <source>
        <dbReference type="ARBA" id="ARBA00022723"/>
    </source>
</evidence>
<sequence length="502" mass="52669">MKTFSKLAALAALAASIAYATPHLRDLPIVESSQLRSVLTRSELLAKAQILEGFAYNTTERNRAIFSPGHKATYEYIYKFIQELGDYYDVEYNEFTAESSSGKASVDGVAIASASPMTYTASGVVTGKVVKVANLGCDAADYPAEVSGSVALIIRGTCTFGAKAKLAGQAGAIGTIIYNNVPGAFGGTLGGADADFVPTVGITDVDGLALASAIGNGTKTATLDVLVTQLPTYNVIAQTKGGDQENVLTIGAHSDSVPAGPGINDNGSGSITLLEIAKQLTAFKTNNAVRFGWWSAEEVGLVGSTRYVEGLSPEELAKIKLYLNFDMLASPNYVYAIYDGDGSAFNTSGPPGSDAAERLFEDYFKNDASLPFVPTEFDSRSDYAAFAAAGIPVGGLFTGAEVQKTEEEAAMFGGQAGVSYDANYHLAGDNVANLNMDAWMENSKAVAHAVATYATSFESLGNENSIVAPERAQWRQKLPAGEPVAAHRIGGCSHSHDNDVEI</sequence>
<feature type="chain" id="PRO_5040547563" description="Peptide hydrolase" evidence="10">
    <location>
        <begin position="21"/>
        <end position="502"/>
    </location>
</feature>
<accession>A0A9N9QAG0</accession>
<dbReference type="InterPro" id="IPR045175">
    <property type="entry name" value="M28_fam"/>
</dbReference>
<dbReference type="Proteomes" id="UP000701801">
    <property type="component" value="Unassembled WGS sequence"/>
</dbReference>
<comment type="caution">
    <text evidence="13">The sequence shown here is derived from an EMBL/GenBank/DDBJ whole genome shotgun (WGS) entry which is preliminary data.</text>
</comment>
<dbReference type="GO" id="GO:0046872">
    <property type="term" value="F:metal ion binding"/>
    <property type="evidence" value="ECO:0007669"/>
    <property type="project" value="UniProtKB-KW"/>
</dbReference>
<keyword evidence="9 10" id="KW-0862">Zinc</keyword>
<evidence type="ECO:0000256" key="5">
    <source>
        <dbReference type="ARBA" id="ARBA00022670"/>
    </source>
</evidence>
<evidence type="ECO:0000259" key="12">
    <source>
        <dbReference type="Pfam" id="PF04389"/>
    </source>
</evidence>
<evidence type="ECO:0000256" key="3">
    <source>
        <dbReference type="ARBA" id="ARBA00005957"/>
    </source>
</evidence>
<keyword evidence="4" id="KW-0031">Aminopeptidase</keyword>
<dbReference type="FunFam" id="3.40.630.10:FF:000054">
    <property type="entry name" value="Peptide hydrolase"/>
    <property type="match status" value="1"/>
</dbReference>
<dbReference type="SUPFAM" id="SSF53187">
    <property type="entry name" value="Zn-dependent exopeptidases"/>
    <property type="match status" value="1"/>
</dbReference>
<evidence type="ECO:0000313" key="14">
    <source>
        <dbReference type="Proteomes" id="UP000701801"/>
    </source>
</evidence>
<keyword evidence="8 10" id="KW-0378">Hydrolase</keyword>
<keyword evidence="6 10" id="KW-0479">Metal-binding</keyword>
<keyword evidence="5 10" id="KW-0645">Protease</keyword>
<proteinExistence type="inferred from homology"/>
<dbReference type="GO" id="GO:0008235">
    <property type="term" value="F:metalloexopeptidase activity"/>
    <property type="evidence" value="ECO:0007669"/>
    <property type="project" value="InterPro"/>
</dbReference>
<dbReference type="CDD" id="cd02130">
    <property type="entry name" value="PA_ScAPY_like"/>
    <property type="match status" value="1"/>
</dbReference>
<evidence type="ECO:0000256" key="7">
    <source>
        <dbReference type="ARBA" id="ARBA00022729"/>
    </source>
</evidence>
<feature type="domain" description="PA" evidence="11">
    <location>
        <begin position="125"/>
        <end position="210"/>
    </location>
</feature>
<dbReference type="Gene3D" id="3.50.30.30">
    <property type="match status" value="1"/>
</dbReference>
<dbReference type="EMBL" id="CAJVRM010000356">
    <property type="protein sequence ID" value="CAG8980086.1"/>
    <property type="molecule type" value="Genomic_DNA"/>
</dbReference>
<feature type="signal peptide" evidence="10">
    <location>
        <begin position="1"/>
        <end position="20"/>
    </location>
</feature>
<dbReference type="Pfam" id="PF02225">
    <property type="entry name" value="PA"/>
    <property type="match status" value="1"/>
</dbReference>
<dbReference type="PANTHER" id="PTHR12147:SF26">
    <property type="entry name" value="PEPTIDASE M28 DOMAIN-CONTAINING PROTEIN"/>
    <property type="match status" value="1"/>
</dbReference>
<name>A0A9N9QAG0_9HELO</name>
<evidence type="ECO:0000259" key="11">
    <source>
        <dbReference type="Pfam" id="PF02225"/>
    </source>
</evidence>
<evidence type="ECO:0000256" key="8">
    <source>
        <dbReference type="ARBA" id="ARBA00022801"/>
    </source>
</evidence>
<dbReference type="AlphaFoldDB" id="A0A9N9QAG0"/>
<dbReference type="PANTHER" id="PTHR12147">
    <property type="entry name" value="METALLOPEPTIDASE M28 FAMILY MEMBER"/>
    <property type="match status" value="1"/>
</dbReference>
<protein>
    <recommendedName>
        <fullName evidence="10">Peptide hydrolase</fullName>
        <ecNumber evidence="10">3.4.-.-</ecNumber>
    </recommendedName>
</protein>
<dbReference type="GO" id="GO:0006508">
    <property type="term" value="P:proteolysis"/>
    <property type="evidence" value="ECO:0007669"/>
    <property type="project" value="UniProtKB-KW"/>
</dbReference>
<dbReference type="OrthoDB" id="10013407at2759"/>
<dbReference type="InterPro" id="IPR003137">
    <property type="entry name" value="PA_domain"/>
</dbReference>
<dbReference type="InterPro" id="IPR041756">
    <property type="entry name" value="M28_SGAP-like"/>
</dbReference>
<dbReference type="InterPro" id="IPR046450">
    <property type="entry name" value="PA_dom_sf"/>
</dbReference>
<dbReference type="GO" id="GO:0004177">
    <property type="term" value="F:aminopeptidase activity"/>
    <property type="evidence" value="ECO:0007669"/>
    <property type="project" value="UniProtKB-KW"/>
</dbReference>
<dbReference type="Gene3D" id="3.40.630.10">
    <property type="entry name" value="Zn peptidases"/>
    <property type="match status" value="1"/>
</dbReference>
<keyword evidence="7 10" id="KW-0732">Signal</keyword>
<comment type="cofactor">
    <cofactor evidence="1">
        <name>Zn(2+)</name>
        <dbReference type="ChEBI" id="CHEBI:29105"/>
    </cofactor>
</comment>
<evidence type="ECO:0000256" key="10">
    <source>
        <dbReference type="RuleBase" id="RU361240"/>
    </source>
</evidence>
<dbReference type="CDD" id="cd03876">
    <property type="entry name" value="M28_SGAP_like"/>
    <property type="match status" value="1"/>
</dbReference>
<dbReference type="InterPro" id="IPR007484">
    <property type="entry name" value="Peptidase_M28"/>
</dbReference>
<comment type="similarity">
    <text evidence="3">Belongs to the peptidase M28 family. M28A subfamily.</text>
</comment>
<evidence type="ECO:0000256" key="9">
    <source>
        <dbReference type="ARBA" id="ARBA00022833"/>
    </source>
</evidence>
<evidence type="ECO:0000256" key="2">
    <source>
        <dbReference type="ARBA" id="ARBA00005634"/>
    </source>
</evidence>
<dbReference type="EC" id="3.4.-.-" evidence="10"/>
<evidence type="ECO:0000313" key="13">
    <source>
        <dbReference type="EMBL" id="CAG8980086.1"/>
    </source>
</evidence>
<dbReference type="Pfam" id="PF04389">
    <property type="entry name" value="Peptidase_M28"/>
    <property type="match status" value="1"/>
</dbReference>
<organism evidence="13 14">
    <name type="scientific">Hymenoscyphus albidus</name>
    <dbReference type="NCBI Taxonomy" id="595503"/>
    <lineage>
        <taxon>Eukaryota</taxon>
        <taxon>Fungi</taxon>
        <taxon>Dikarya</taxon>
        <taxon>Ascomycota</taxon>
        <taxon>Pezizomycotina</taxon>
        <taxon>Leotiomycetes</taxon>
        <taxon>Helotiales</taxon>
        <taxon>Helotiaceae</taxon>
        <taxon>Hymenoscyphus</taxon>
    </lineage>
</organism>
<dbReference type="SUPFAM" id="SSF52025">
    <property type="entry name" value="PA domain"/>
    <property type="match status" value="1"/>
</dbReference>
<comment type="similarity">
    <text evidence="2">Belongs to the peptidase M28 family. M28B subfamily.</text>
</comment>
<evidence type="ECO:0000256" key="1">
    <source>
        <dbReference type="ARBA" id="ARBA00001947"/>
    </source>
</evidence>
<gene>
    <name evidence="13" type="ORF">HYALB_00012552</name>
</gene>
<keyword evidence="14" id="KW-1185">Reference proteome</keyword>